<feature type="signal peptide" evidence="1">
    <location>
        <begin position="1"/>
        <end position="25"/>
    </location>
</feature>
<dbReference type="STRING" id="1077936.SAMN05421545_3241"/>
<gene>
    <name evidence="3" type="ORF">SAMN05421545_3241</name>
</gene>
<dbReference type="OrthoDB" id="941956at2"/>
<keyword evidence="4" id="KW-1185">Reference proteome</keyword>
<dbReference type="Pfam" id="PF14344">
    <property type="entry name" value="DUF4397"/>
    <property type="match status" value="1"/>
</dbReference>
<dbReference type="RefSeq" id="WP_007653899.1">
    <property type="nucleotide sequence ID" value="NZ_FTNM01000005.1"/>
</dbReference>
<feature type="chain" id="PRO_5009940181" description="DUF4397 domain-containing protein" evidence="1">
    <location>
        <begin position="26"/>
        <end position="267"/>
    </location>
</feature>
<dbReference type="Proteomes" id="UP000185924">
    <property type="component" value="Unassembled WGS sequence"/>
</dbReference>
<evidence type="ECO:0000256" key="1">
    <source>
        <dbReference type="SAM" id="SignalP"/>
    </source>
</evidence>
<evidence type="ECO:0000313" key="3">
    <source>
        <dbReference type="EMBL" id="SIR34440.1"/>
    </source>
</evidence>
<dbReference type="InterPro" id="IPR025510">
    <property type="entry name" value="DUF4397"/>
</dbReference>
<protein>
    <recommendedName>
        <fullName evidence="2">DUF4397 domain-containing protein</fullName>
    </recommendedName>
</protein>
<organism evidence="3 4">
    <name type="scientific">Pontibacter lucknowensis</name>
    <dbReference type="NCBI Taxonomy" id="1077936"/>
    <lineage>
        <taxon>Bacteria</taxon>
        <taxon>Pseudomonadati</taxon>
        <taxon>Bacteroidota</taxon>
        <taxon>Cytophagia</taxon>
        <taxon>Cytophagales</taxon>
        <taxon>Hymenobacteraceae</taxon>
        <taxon>Pontibacter</taxon>
    </lineage>
</organism>
<reference evidence="4" key="1">
    <citation type="submission" date="2017-01" db="EMBL/GenBank/DDBJ databases">
        <authorList>
            <person name="Varghese N."/>
            <person name="Submissions S."/>
        </authorList>
    </citation>
    <scope>NUCLEOTIDE SEQUENCE [LARGE SCALE GENOMIC DNA]</scope>
    <source>
        <strain evidence="4">DM9</strain>
    </source>
</reference>
<keyword evidence="1" id="KW-0732">Signal</keyword>
<name>A0A1N7A5P3_9BACT</name>
<dbReference type="AlphaFoldDB" id="A0A1N7A5P3"/>
<sequence length="267" mass="29272">MMKIFKRAFLFLAAGFLLGACEKNAIPEVTEPVQDGAYVKFFFQVEGAPRANFYLDSKKVTGVAPTTTDIVLGNLYGSVYPSNAYALVPAGSFNMSAIDTVAGAGTADVLASTSVSLANNKHYSAYLAGTPESYEVFMVEDNLPPADYTKIWWRFMNTMANMPFAVDAYAVRSAVPATDTKPAEPVEVYELGKGLDFKEHGPYVELKPGTYTYKVFASGTEYDPATSTSYIQQSFAIASLGRVYTTQIRGTYAEKPKAAQIDYWRER</sequence>
<evidence type="ECO:0000313" key="4">
    <source>
        <dbReference type="Proteomes" id="UP000185924"/>
    </source>
</evidence>
<dbReference type="EMBL" id="FTNM01000005">
    <property type="protein sequence ID" value="SIR34440.1"/>
    <property type="molecule type" value="Genomic_DNA"/>
</dbReference>
<feature type="domain" description="DUF4397" evidence="2">
    <location>
        <begin position="37"/>
        <end position="167"/>
    </location>
</feature>
<proteinExistence type="predicted"/>
<evidence type="ECO:0000259" key="2">
    <source>
        <dbReference type="Pfam" id="PF14344"/>
    </source>
</evidence>
<dbReference type="PROSITE" id="PS51257">
    <property type="entry name" value="PROKAR_LIPOPROTEIN"/>
    <property type="match status" value="1"/>
</dbReference>
<accession>A0A1N7A5P3</accession>